<evidence type="ECO:0000313" key="5">
    <source>
        <dbReference type="EMBL" id="ACU14942.1"/>
    </source>
</evidence>
<dbReference type="PROSITE" id="PS51320">
    <property type="entry name" value="TIFY"/>
    <property type="match status" value="1"/>
</dbReference>
<name>C6T0B9_SOYBN</name>
<accession>C6T0B9</accession>
<feature type="domain" description="Tify" evidence="4">
    <location>
        <begin position="59"/>
        <end position="94"/>
    </location>
</feature>
<feature type="region of interest" description="Disordered" evidence="3">
    <location>
        <begin position="110"/>
        <end position="132"/>
    </location>
</feature>
<dbReference type="InterPro" id="IPR010399">
    <property type="entry name" value="Tify_dom"/>
</dbReference>
<evidence type="ECO:0000256" key="2">
    <source>
        <dbReference type="RuleBase" id="RU369065"/>
    </source>
</evidence>
<dbReference type="PANTHER" id="PTHR33077:SF67">
    <property type="entry name" value="PROTEIN TIFY"/>
    <property type="match status" value="1"/>
</dbReference>
<dbReference type="SMART" id="SM00979">
    <property type="entry name" value="TIFY"/>
    <property type="match status" value="1"/>
</dbReference>
<dbReference type="GO" id="GO:2000022">
    <property type="term" value="P:regulation of jasmonic acid mediated signaling pathway"/>
    <property type="evidence" value="ECO:0007669"/>
    <property type="project" value="UniProtKB-UniRule"/>
</dbReference>
<sequence>MAGVNPEAGGWKAYPSVMETALGSSGDGRRGHNMNDDGSVMHFSATRPVAVPSSGQNKVVPSPTQFSILYKGKMCIYEGIPAEKVREIMLIASVSAKSAEMKSGIPLTSFIPKSPSSSQGNSTNLPSPQSVKSSIRRMQDEFPLARRQSLQRFLEKRINRLANRSPYALTKKVIHNIDNNFSPDDTPDFWFLELELSLRQLVLVLLYVKWYFLE</sequence>
<organism evidence="5">
    <name type="scientific">Glycine max</name>
    <name type="common">Soybean</name>
    <name type="synonym">Glycine hispida</name>
    <dbReference type="NCBI Taxonomy" id="3847"/>
    <lineage>
        <taxon>Eukaryota</taxon>
        <taxon>Viridiplantae</taxon>
        <taxon>Streptophyta</taxon>
        <taxon>Embryophyta</taxon>
        <taxon>Tracheophyta</taxon>
        <taxon>Spermatophyta</taxon>
        <taxon>Magnoliopsida</taxon>
        <taxon>eudicotyledons</taxon>
        <taxon>Gunneridae</taxon>
        <taxon>Pentapetalae</taxon>
        <taxon>rosids</taxon>
        <taxon>fabids</taxon>
        <taxon>Fabales</taxon>
        <taxon>Fabaceae</taxon>
        <taxon>Papilionoideae</taxon>
        <taxon>50 kb inversion clade</taxon>
        <taxon>NPAAA clade</taxon>
        <taxon>indigoferoid/millettioid clade</taxon>
        <taxon>Phaseoleae</taxon>
        <taxon>Glycine</taxon>
        <taxon>Glycine subgen. Soja</taxon>
    </lineage>
</organism>
<protein>
    <recommendedName>
        <fullName evidence="2">Protein TIFY</fullName>
    </recommendedName>
    <alternativeName>
        <fullName evidence="2">Jasmonate ZIM domain-containing protein</fullName>
    </alternativeName>
</protein>
<dbReference type="InterPro" id="IPR018467">
    <property type="entry name" value="CCT_CS"/>
</dbReference>
<feature type="compositionally biased region" description="Polar residues" evidence="3">
    <location>
        <begin position="114"/>
        <end position="132"/>
    </location>
</feature>
<reference evidence="5" key="1">
    <citation type="submission" date="2009-08" db="EMBL/GenBank/DDBJ databases">
        <authorList>
            <person name="Cheung F."/>
            <person name="Xiao Y."/>
            <person name="Chan A."/>
            <person name="Moskal W."/>
            <person name="Town C.D."/>
        </authorList>
    </citation>
    <scope>NUCLEOTIDE SEQUENCE</scope>
</reference>
<dbReference type="GeneID" id="100306655"/>
<dbReference type="RefSeq" id="NP_001238247.2">
    <property type="nucleotide sequence ID" value="NM_001251318.2"/>
</dbReference>
<dbReference type="InterPro" id="IPR040390">
    <property type="entry name" value="TIFY/JAZ"/>
</dbReference>
<dbReference type="GO" id="GO:0005634">
    <property type="term" value="C:nucleus"/>
    <property type="evidence" value="ECO:0007669"/>
    <property type="project" value="UniProtKB-SubCell"/>
</dbReference>
<dbReference type="GO" id="GO:0009611">
    <property type="term" value="P:response to wounding"/>
    <property type="evidence" value="ECO:0007669"/>
    <property type="project" value="UniProtKB-UniRule"/>
</dbReference>
<keyword evidence="2" id="KW-1184">Jasmonic acid signaling pathway</keyword>
<evidence type="ECO:0000256" key="1">
    <source>
        <dbReference type="ARBA" id="ARBA00008614"/>
    </source>
</evidence>
<evidence type="ECO:0000259" key="4">
    <source>
        <dbReference type="PROSITE" id="PS51320"/>
    </source>
</evidence>
<dbReference type="PANTHER" id="PTHR33077">
    <property type="entry name" value="PROTEIN TIFY 4A-RELATED-RELATED"/>
    <property type="match status" value="1"/>
</dbReference>
<dbReference type="Pfam" id="PF09425">
    <property type="entry name" value="Jas_motif"/>
    <property type="match status" value="1"/>
</dbReference>
<evidence type="ECO:0000256" key="3">
    <source>
        <dbReference type="SAM" id="MobiDB-lite"/>
    </source>
</evidence>
<keyword evidence="2" id="KW-0539">Nucleus</keyword>
<comment type="similarity">
    <text evidence="1 2">Belongs to the TIFY/JAZ family.</text>
</comment>
<dbReference type="AlphaFoldDB" id="C6T0B9"/>
<proteinExistence type="evidence at transcript level"/>
<dbReference type="KEGG" id="gmx:100306655"/>
<comment type="subcellular location">
    <subcellularLocation>
        <location evidence="2">Nucleus</location>
    </subcellularLocation>
</comment>
<dbReference type="OrthoDB" id="649989at2759"/>
<dbReference type="Pfam" id="PF06200">
    <property type="entry name" value="tify"/>
    <property type="match status" value="1"/>
</dbReference>
<dbReference type="ExpressionAtlas" id="C6T0B9">
    <property type="expression patterns" value="baseline and differential"/>
</dbReference>
<comment type="function">
    <text evidence="2">Repressor of jasmonate responses.</text>
</comment>
<comment type="domain">
    <text evidence="2">The jas domain is required for interaction with COI1.</text>
</comment>
<dbReference type="GO" id="GO:0031347">
    <property type="term" value="P:regulation of defense response"/>
    <property type="evidence" value="ECO:0007669"/>
    <property type="project" value="UniProtKB-UniRule"/>
</dbReference>
<dbReference type="EMBL" id="BT090872">
    <property type="protein sequence ID" value="ACU14942.1"/>
    <property type="molecule type" value="mRNA"/>
</dbReference>